<evidence type="ECO:0000313" key="1">
    <source>
        <dbReference type="EMBL" id="CAB0030794.1"/>
    </source>
</evidence>
<accession>A0A6H5I2M6</accession>
<organism evidence="1 2">
    <name type="scientific">Trichogramma brassicae</name>
    <dbReference type="NCBI Taxonomy" id="86971"/>
    <lineage>
        <taxon>Eukaryota</taxon>
        <taxon>Metazoa</taxon>
        <taxon>Ecdysozoa</taxon>
        <taxon>Arthropoda</taxon>
        <taxon>Hexapoda</taxon>
        <taxon>Insecta</taxon>
        <taxon>Pterygota</taxon>
        <taxon>Neoptera</taxon>
        <taxon>Endopterygota</taxon>
        <taxon>Hymenoptera</taxon>
        <taxon>Apocrita</taxon>
        <taxon>Proctotrupomorpha</taxon>
        <taxon>Chalcidoidea</taxon>
        <taxon>Trichogrammatidae</taxon>
        <taxon>Trichogramma</taxon>
    </lineage>
</organism>
<evidence type="ECO:0000313" key="2">
    <source>
        <dbReference type="Proteomes" id="UP000479190"/>
    </source>
</evidence>
<keyword evidence="2" id="KW-1185">Reference proteome</keyword>
<dbReference type="AlphaFoldDB" id="A0A6H5I2M6"/>
<dbReference type="EMBL" id="CADCXV010000546">
    <property type="protein sequence ID" value="CAB0030794.1"/>
    <property type="molecule type" value="Genomic_DNA"/>
</dbReference>
<gene>
    <name evidence="1" type="ORF">TBRA_LOCUS2782</name>
</gene>
<reference evidence="1 2" key="1">
    <citation type="submission" date="2020-02" db="EMBL/GenBank/DDBJ databases">
        <authorList>
            <person name="Ferguson B K."/>
        </authorList>
    </citation>
    <scope>NUCLEOTIDE SEQUENCE [LARGE SCALE GENOMIC DNA]</scope>
</reference>
<protein>
    <submittedName>
        <fullName evidence="1">Uncharacterized protein</fullName>
    </submittedName>
</protein>
<name>A0A6H5I2M6_9HYME</name>
<sequence length="67" mass="7775">MSTFWPAKLPLTTPSRAGLPVSLYSLGGDQYKNNTTIYIWVRFRIFQINLRARFTDFPEILLKSHVS</sequence>
<proteinExistence type="predicted"/>
<dbReference type="Proteomes" id="UP000479190">
    <property type="component" value="Unassembled WGS sequence"/>
</dbReference>